<gene>
    <name evidence="1" type="ORF">RFULGI_LOCUS7171</name>
</gene>
<organism evidence="1 2">
    <name type="scientific">Racocetra fulgida</name>
    <dbReference type="NCBI Taxonomy" id="60492"/>
    <lineage>
        <taxon>Eukaryota</taxon>
        <taxon>Fungi</taxon>
        <taxon>Fungi incertae sedis</taxon>
        <taxon>Mucoromycota</taxon>
        <taxon>Glomeromycotina</taxon>
        <taxon>Glomeromycetes</taxon>
        <taxon>Diversisporales</taxon>
        <taxon>Gigasporaceae</taxon>
        <taxon>Racocetra</taxon>
    </lineage>
</organism>
<reference evidence="1" key="1">
    <citation type="submission" date="2021-06" db="EMBL/GenBank/DDBJ databases">
        <authorList>
            <person name="Kallberg Y."/>
            <person name="Tangrot J."/>
            <person name="Rosling A."/>
        </authorList>
    </citation>
    <scope>NUCLEOTIDE SEQUENCE</scope>
    <source>
        <strain evidence="1">IN212</strain>
    </source>
</reference>
<evidence type="ECO:0000313" key="1">
    <source>
        <dbReference type="EMBL" id="CAG8615982.1"/>
    </source>
</evidence>
<proteinExistence type="predicted"/>
<sequence>MPSQIPLQPMQLSTNFPSQIANNFSLQPLNNFFPYLSNTPLQILPNVPLYAMTNIPSQLLPNISSQPYFTLFSNFSNLHPLYTSINNSVLQGLSSSKPVPQLDEFLTKIDEAKNANGEILACLSKFQNQAIQVEQISKLTDEQLDLVGITKAGWKIALQEASKEYSQ</sequence>
<dbReference type="OrthoDB" id="2439715at2759"/>
<dbReference type="Proteomes" id="UP000789396">
    <property type="component" value="Unassembled WGS sequence"/>
</dbReference>
<keyword evidence="2" id="KW-1185">Reference proteome</keyword>
<accession>A0A9N9GM91</accession>
<name>A0A9N9GM91_9GLOM</name>
<dbReference type="AlphaFoldDB" id="A0A9N9GM91"/>
<dbReference type="EMBL" id="CAJVPZ010010074">
    <property type="protein sequence ID" value="CAG8615982.1"/>
    <property type="molecule type" value="Genomic_DNA"/>
</dbReference>
<evidence type="ECO:0000313" key="2">
    <source>
        <dbReference type="Proteomes" id="UP000789396"/>
    </source>
</evidence>
<protein>
    <submittedName>
        <fullName evidence="1">6345_t:CDS:1</fullName>
    </submittedName>
</protein>
<comment type="caution">
    <text evidence="1">The sequence shown here is derived from an EMBL/GenBank/DDBJ whole genome shotgun (WGS) entry which is preliminary data.</text>
</comment>